<dbReference type="CDD" id="cd18808">
    <property type="entry name" value="SF1_C_Upf1"/>
    <property type="match status" value="1"/>
</dbReference>
<keyword evidence="2 6" id="KW-0378">Hydrolase</keyword>
<dbReference type="Proteomes" id="UP000736335">
    <property type="component" value="Unassembled WGS sequence"/>
</dbReference>
<dbReference type="InterPro" id="IPR050534">
    <property type="entry name" value="Coronavir_polyprotein_1ab"/>
</dbReference>
<dbReference type="InterPro" id="IPR041679">
    <property type="entry name" value="DNA2/NAM7-like_C"/>
</dbReference>
<dbReference type="SUPFAM" id="SSF52540">
    <property type="entry name" value="P-loop containing nucleoside triphosphate hydrolases"/>
    <property type="match status" value="1"/>
</dbReference>
<protein>
    <submittedName>
        <fullName evidence="6">P-loop containing nucleoside triphosphate hydrolase protein</fullName>
    </submittedName>
</protein>
<evidence type="ECO:0000313" key="7">
    <source>
        <dbReference type="Proteomes" id="UP000736335"/>
    </source>
</evidence>
<dbReference type="Pfam" id="PF13087">
    <property type="entry name" value="AAA_12"/>
    <property type="match status" value="1"/>
</dbReference>
<dbReference type="PANTHER" id="PTHR43788:SF8">
    <property type="entry name" value="DNA-BINDING PROTEIN SMUBP-2"/>
    <property type="match status" value="1"/>
</dbReference>
<dbReference type="CDD" id="cd17934">
    <property type="entry name" value="DEXXQc_Upf1-like"/>
    <property type="match status" value="1"/>
</dbReference>
<comment type="caution">
    <text evidence="6">The sequence shown here is derived from an EMBL/GenBank/DDBJ whole genome shotgun (WGS) entry which is preliminary data.</text>
</comment>
<sequence>MEFIYPNIYLESHQRLAYLPLDIGELDNEILDGLKSTADAAIGLAGGYNADTGDLCALAISTQKRILILSFNDTTVTEAPSLLASSILLNPSLKKYAFSAPRLITSLPALLPSLRSKEVYDLIPQGKYRPHTLSAITSVLGSSIINQDNVIEVFSSDIFDMEDHKHVFNLAMRAWAACHVVNKKRSAPTFRTVLPFDTVSLNDDQISFFVNIFKNDAQLDNLKPTIIRNDVDRFIEVDGYNIHVSSVRYANRIRENAKTLEIHLKDGSVLKGEVALVAGKIAKIALVNRETITADDIDHIVTAGKDDPTMADESRYRLLIRAIQNPQELFQSPFLRLIWYNPDPNTLPWPHYHHPCLNGPLEVDFIHRALNKSQEDAANAALLLDNDNRITTLIGPPGSGKTTVIAAIVDTIIQETEGATVWVVAQSNIAVKNIAEKLHSCECRDFRLLVSGEFIYDWHDHLYNQVKDQIIRSDDFKGDVRETMETLGDARVILCTLSMLSSDKMAKSGFPELVPVETLIVDEASQVEIGDYLTPLAKFHHSLQKIIFIGDDKQLAPHGHEEIPTLKSVFEIPHLREKAKFLDTQYRMPHFIGKFLSERMYNNALGTIHGNGSNVCCRFVDVARSWQEKAEDGKSWVNVNEAKTVINICKKYKSERRQYRIITPYDGQRSLIEQMLKYEKMEWEDRCFNVDSFQGNEADNIIISLVRSRGLGFLTNERRMNVMLSRCRQSMLICSSKRYLSLPDVRNTLVGDLASRCEAVNQEVSWVSMQDVEQWLW</sequence>
<evidence type="ECO:0000256" key="3">
    <source>
        <dbReference type="ARBA" id="ARBA00022806"/>
    </source>
</evidence>
<keyword evidence="1" id="KW-0547">Nucleotide-binding</keyword>
<name>A0A9P6H4G3_9AGAM</name>
<reference evidence="6" key="2">
    <citation type="submission" date="2020-11" db="EMBL/GenBank/DDBJ databases">
        <authorList>
            <consortium name="DOE Joint Genome Institute"/>
            <person name="Kuo A."/>
            <person name="Miyauchi S."/>
            <person name="Kiss E."/>
            <person name="Drula E."/>
            <person name="Kohler A."/>
            <person name="Sanchez-Garcia M."/>
            <person name="Andreopoulos B."/>
            <person name="Barry K.W."/>
            <person name="Bonito G."/>
            <person name="Buee M."/>
            <person name="Carver A."/>
            <person name="Chen C."/>
            <person name="Cichocki N."/>
            <person name="Clum A."/>
            <person name="Culley D."/>
            <person name="Crous P.W."/>
            <person name="Fauchery L."/>
            <person name="Girlanda M."/>
            <person name="Hayes R."/>
            <person name="Keri Z."/>
            <person name="Labutti K."/>
            <person name="Lipzen A."/>
            <person name="Lombard V."/>
            <person name="Magnuson J."/>
            <person name="Maillard F."/>
            <person name="Morin E."/>
            <person name="Murat C."/>
            <person name="Nolan M."/>
            <person name="Ohm R."/>
            <person name="Pangilinan J."/>
            <person name="Pereira M."/>
            <person name="Perotto S."/>
            <person name="Peter M."/>
            <person name="Riley R."/>
            <person name="Sitrit Y."/>
            <person name="Stielow B."/>
            <person name="Szollosi G."/>
            <person name="Zifcakova L."/>
            <person name="Stursova M."/>
            <person name="Spatafora J.W."/>
            <person name="Tedersoo L."/>
            <person name="Vaario L.-M."/>
            <person name="Yamada A."/>
            <person name="Yan M."/>
            <person name="Wang P."/>
            <person name="Xu J."/>
            <person name="Bruns T."/>
            <person name="Baldrian P."/>
            <person name="Vilgalys R."/>
            <person name="Henrissat B."/>
            <person name="Grigoriev I.V."/>
            <person name="Hibbett D."/>
            <person name="Nagy L.G."/>
            <person name="Martin F.M."/>
        </authorList>
    </citation>
    <scope>NUCLEOTIDE SEQUENCE</scope>
    <source>
        <strain evidence="6">UH-Tt-Lm1</strain>
    </source>
</reference>
<evidence type="ECO:0000313" key="6">
    <source>
        <dbReference type="EMBL" id="KAF9778962.1"/>
    </source>
</evidence>
<dbReference type="AlphaFoldDB" id="A0A9P6H4G3"/>
<dbReference type="InterPro" id="IPR047187">
    <property type="entry name" value="SF1_C_Upf1"/>
</dbReference>
<dbReference type="InterPro" id="IPR027417">
    <property type="entry name" value="P-loop_NTPase"/>
</dbReference>
<proteinExistence type="predicted"/>
<reference evidence="6" key="1">
    <citation type="journal article" date="2020" name="Nat. Commun.">
        <title>Large-scale genome sequencing of mycorrhizal fungi provides insights into the early evolution of symbiotic traits.</title>
        <authorList>
            <person name="Miyauchi S."/>
            <person name="Kiss E."/>
            <person name="Kuo A."/>
            <person name="Drula E."/>
            <person name="Kohler A."/>
            <person name="Sanchez-Garcia M."/>
            <person name="Morin E."/>
            <person name="Andreopoulos B."/>
            <person name="Barry K.W."/>
            <person name="Bonito G."/>
            <person name="Buee M."/>
            <person name="Carver A."/>
            <person name="Chen C."/>
            <person name="Cichocki N."/>
            <person name="Clum A."/>
            <person name="Culley D."/>
            <person name="Crous P.W."/>
            <person name="Fauchery L."/>
            <person name="Girlanda M."/>
            <person name="Hayes R.D."/>
            <person name="Keri Z."/>
            <person name="LaButti K."/>
            <person name="Lipzen A."/>
            <person name="Lombard V."/>
            <person name="Magnuson J."/>
            <person name="Maillard F."/>
            <person name="Murat C."/>
            <person name="Nolan M."/>
            <person name="Ohm R.A."/>
            <person name="Pangilinan J."/>
            <person name="Pereira M.F."/>
            <person name="Perotto S."/>
            <person name="Peter M."/>
            <person name="Pfister S."/>
            <person name="Riley R."/>
            <person name="Sitrit Y."/>
            <person name="Stielow J.B."/>
            <person name="Szollosi G."/>
            <person name="Zifcakova L."/>
            <person name="Stursova M."/>
            <person name="Spatafora J.W."/>
            <person name="Tedersoo L."/>
            <person name="Vaario L.M."/>
            <person name="Yamada A."/>
            <person name="Yan M."/>
            <person name="Wang P."/>
            <person name="Xu J."/>
            <person name="Bruns T."/>
            <person name="Baldrian P."/>
            <person name="Vilgalys R."/>
            <person name="Dunand C."/>
            <person name="Henrissat B."/>
            <person name="Grigoriev I.V."/>
            <person name="Hibbett D."/>
            <person name="Nagy L.G."/>
            <person name="Martin F.M."/>
        </authorList>
    </citation>
    <scope>NUCLEOTIDE SEQUENCE</scope>
    <source>
        <strain evidence="6">UH-Tt-Lm1</strain>
    </source>
</reference>
<gene>
    <name evidence="6" type="ORF">BJ322DRAFT_465012</name>
</gene>
<keyword evidence="7" id="KW-1185">Reference proteome</keyword>
<dbReference type="GO" id="GO:0016787">
    <property type="term" value="F:hydrolase activity"/>
    <property type="evidence" value="ECO:0007669"/>
    <property type="project" value="UniProtKB-KW"/>
</dbReference>
<keyword evidence="3" id="KW-0347">Helicase</keyword>
<keyword evidence="4" id="KW-0067">ATP-binding</keyword>
<dbReference type="OrthoDB" id="6513042at2759"/>
<dbReference type="Pfam" id="PF13245">
    <property type="entry name" value="AAA_19"/>
    <property type="match status" value="1"/>
</dbReference>
<dbReference type="PANTHER" id="PTHR43788">
    <property type="entry name" value="DNA2/NAM7 HELICASE FAMILY MEMBER"/>
    <property type="match status" value="1"/>
</dbReference>
<dbReference type="Gene3D" id="3.40.50.300">
    <property type="entry name" value="P-loop containing nucleotide triphosphate hydrolases"/>
    <property type="match status" value="2"/>
</dbReference>
<evidence type="ECO:0000256" key="1">
    <source>
        <dbReference type="ARBA" id="ARBA00022741"/>
    </source>
</evidence>
<evidence type="ECO:0000256" key="4">
    <source>
        <dbReference type="ARBA" id="ARBA00022840"/>
    </source>
</evidence>
<feature type="domain" description="DNA2/NAM7 helicase-like C-terminal" evidence="5">
    <location>
        <begin position="576"/>
        <end position="736"/>
    </location>
</feature>
<organism evidence="6 7">
    <name type="scientific">Thelephora terrestris</name>
    <dbReference type="NCBI Taxonomy" id="56493"/>
    <lineage>
        <taxon>Eukaryota</taxon>
        <taxon>Fungi</taxon>
        <taxon>Dikarya</taxon>
        <taxon>Basidiomycota</taxon>
        <taxon>Agaricomycotina</taxon>
        <taxon>Agaricomycetes</taxon>
        <taxon>Thelephorales</taxon>
        <taxon>Thelephoraceae</taxon>
        <taxon>Thelephora</taxon>
    </lineage>
</organism>
<evidence type="ECO:0000259" key="5">
    <source>
        <dbReference type="Pfam" id="PF13087"/>
    </source>
</evidence>
<dbReference type="GO" id="GO:0043139">
    <property type="term" value="F:5'-3' DNA helicase activity"/>
    <property type="evidence" value="ECO:0007669"/>
    <property type="project" value="TreeGrafter"/>
</dbReference>
<dbReference type="GO" id="GO:0005524">
    <property type="term" value="F:ATP binding"/>
    <property type="evidence" value="ECO:0007669"/>
    <property type="project" value="UniProtKB-KW"/>
</dbReference>
<dbReference type="EMBL" id="WIUZ02000021">
    <property type="protein sequence ID" value="KAF9778962.1"/>
    <property type="molecule type" value="Genomic_DNA"/>
</dbReference>
<accession>A0A9P6H4G3</accession>
<evidence type="ECO:0000256" key="2">
    <source>
        <dbReference type="ARBA" id="ARBA00022801"/>
    </source>
</evidence>